<evidence type="ECO:0000313" key="1">
    <source>
        <dbReference type="EMBL" id="RIH86279.1"/>
    </source>
</evidence>
<dbReference type="PANTHER" id="PTHR35336">
    <property type="entry name" value="ADENOSYLCOBINAMIDE AMIDOHYDROLASE"/>
    <property type="match status" value="1"/>
</dbReference>
<dbReference type="InterPro" id="IPR002808">
    <property type="entry name" value="AdoCbi_amidolase"/>
</dbReference>
<proteinExistence type="predicted"/>
<dbReference type="Proteomes" id="UP000265341">
    <property type="component" value="Unassembled WGS sequence"/>
</dbReference>
<dbReference type="GO" id="GO:0016787">
    <property type="term" value="F:hydrolase activity"/>
    <property type="evidence" value="ECO:0007669"/>
    <property type="project" value="UniProtKB-KW"/>
</dbReference>
<reference evidence="1 2" key="1">
    <citation type="submission" date="2018-08" db="EMBL/GenBank/DDBJ databases">
        <title>Meiothermus roseus NBRC 110900 genome sequencing project.</title>
        <authorList>
            <person name="Da Costa M.S."/>
            <person name="Albuquerque L."/>
            <person name="Raposo P."/>
            <person name="Froufe H.J.C."/>
            <person name="Barroso C.S."/>
            <person name="Egas C."/>
        </authorList>
    </citation>
    <scope>NUCLEOTIDE SEQUENCE [LARGE SCALE GENOMIC DNA]</scope>
    <source>
        <strain evidence="1 2">NBRC 110900</strain>
    </source>
</reference>
<dbReference type="PANTHER" id="PTHR35336:SF5">
    <property type="entry name" value="ADENOSYLCOBINAMIDE AMIDOHYDROLASE"/>
    <property type="match status" value="1"/>
</dbReference>
<protein>
    <submittedName>
        <fullName evidence="1">Adenosylcobinamide amidohydrolase</fullName>
    </submittedName>
</protein>
<keyword evidence="1" id="KW-0378">Hydrolase</keyword>
<dbReference type="RefSeq" id="WP_182482747.1">
    <property type="nucleotide sequence ID" value="NZ_QWLA01000031.1"/>
</dbReference>
<dbReference type="Pfam" id="PF01955">
    <property type="entry name" value="CbiZ"/>
    <property type="match status" value="1"/>
</dbReference>
<comment type="caution">
    <text evidence="1">The sequence shown here is derived from an EMBL/GenBank/DDBJ whole genome shotgun (WGS) entry which is preliminary data.</text>
</comment>
<keyword evidence="2" id="KW-1185">Reference proteome</keyword>
<sequence length="208" mass="21707">MWPKTTLRHKTLIVDLGASRRVLSSAPFRGGPSYSRYLVNRTVPKDFCPPDVVGVVRAELEGLGLPPSACVAHLTAVDVAAYAYAEAEEQGVLAQVWLTAGLGNLASPGLSPLASPRPGTINVLAVLHADLAEAAMVEAVQVVSEVKARQLRQRATREGYPATGTSTDTVSVALLEGPRQNYCGAVTPAGRALGRAVDRALSAALEGA</sequence>
<accession>A0A399ET82</accession>
<name>A0A399ET82_9DEIN</name>
<dbReference type="AlphaFoldDB" id="A0A399ET82"/>
<evidence type="ECO:0000313" key="2">
    <source>
        <dbReference type="Proteomes" id="UP000265341"/>
    </source>
</evidence>
<dbReference type="EMBL" id="QWLA01000031">
    <property type="protein sequence ID" value="RIH86279.1"/>
    <property type="molecule type" value="Genomic_DNA"/>
</dbReference>
<dbReference type="InterPro" id="IPR052209">
    <property type="entry name" value="CbiZ"/>
</dbReference>
<organism evidence="1 2">
    <name type="scientific">Calidithermus roseus</name>
    <dbReference type="NCBI Taxonomy" id="1644118"/>
    <lineage>
        <taxon>Bacteria</taxon>
        <taxon>Thermotogati</taxon>
        <taxon>Deinococcota</taxon>
        <taxon>Deinococci</taxon>
        <taxon>Thermales</taxon>
        <taxon>Thermaceae</taxon>
        <taxon>Calidithermus</taxon>
    </lineage>
</organism>
<gene>
    <name evidence="1" type="ORF">Mrose_01817</name>
</gene>